<dbReference type="FunFam" id="3.90.1410.10:FF:000099">
    <property type="entry name" value="Uncharacterized protein"/>
    <property type="match status" value="1"/>
</dbReference>
<name>A0A8S1LTC1_PARPR</name>
<comment type="caution">
    <text evidence="4">The sequence shown here is derived from an EMBL/GenBank/DDBJ whole genome shotgun (WGS) entry which is preliminary data.</text>
</comment>
<feature type="coiled-coil region" evidence="1">
    <location>
        <begin position="230"/>
        <end position="260"/>
    </location>
</feature>
<dbReference type="CDD" id="cd17744">
    <property type="entry name" value="BRCT_MDC1_rpt1"/>
    <property type="match status" value="1"/>
</dbReference>
<protein>
    <recommendedName>
        <fullName evidence="3">BRCT domain-containing protein</fullName>
    </recommendedName>
</protein>
<feature type="compositionally biased region" description="Acidic residues" evidence="2">
    <location>
        <begin position="493"/>
        <end position="502"/>
    </location>
</feature>
<evidence type="ECO:0000313" key="5">
    <source>
        <dbReference type="Proteomes" id="UP000688137"/>
    </source>
</evidence>
<dbReference type="Pfam" id="PF09273">
    <property type="entry name" value="Rubis-subs-bind"/>
    <property type="match status" value="1"/>
</dbReference>
<dbReference type="InterPro" id="IPR001214">
    <property type="entry name" value="SET_dom"/>
</dbReference>
<dbReference type="AlphaFoldDB" id="A0A8S1LTC1"/>
<dbReference type="InterPro" id="IPR050600">
    <property type="entry name" value="SETD3_SETD6_MTase"/>
</dbReference>
<evidence type="ECO:0000256" key="1">
    <source>
        <dbReference type="SAM" id="Coils"/>
    </source>
</evidence>
<keyword evidence="1" id="KW-0175">Coiled coil</keyword>
<dbReference type="PANTHER" id="PTHR13271:SF153">
    <property type="entry name" value="SET DOMAIN-CONTAINING PROTEIN"/>
    <property type="match status" value="1"/>
</dbReference>
<keyword evidence="5" id="KW-1185">Reference proteome</keyword>
<dbReference type="PROSITE" id="PS50172">
    <property type="entry name" value="BRCT"/>
    <property type="match status" value="1"/>
</dbReference>
<feature type="region of interest" description="Disordered" evidence="2">
    <location>
        <begin position="866"/>
        <end position="886"/>
    </location>
</feature>
<evidence type="ECO:0000256" key="2">
    <source>
        <dbReference type="SAM" id="MobiDB-lite"/>
    </source>
</evidence>
<dbReference type="EMBL" id="CAJJDM010000040">
    <property type="protein sequence ID" value="CAD8068026.1"/>
    <property type="molecule type" value="Genomic_DNA"/>
</dbReference>
<dbReference type="PANTHER" id="PTHR13271">
    <property type="entry name" value="UNCHARACTERIZED PUTATIVE METHYLTRANSFERASE"/>
    <property type="match status" value="1"/>
</dbReference>
<gene>
    <name evidence="4" type="ORF">PPRIM_AZ9-3.1.T0410286</name>
</gene>
<accession>A0A8S1LTC1</accession>
<dbReference type="CDD" id="cd10527">
    <property type="entry name" value="SET_LSMT"/>
    <property type="match status" value="1"/>
</dbReference>
<dbReference type="GO" id="GO:0016279">
    <property type="term" value="F:protein-lysine N-methyltransferase activity"/>
    <property type="evidence" value="ECO:0007669"/>
    <property type="project" value="TreeGrafter"/>
</dbReference>
<feature type="compositionally biased region" description="Low complexity" evidence="2">
    <location>
        <begin position="463"/>
        <end position="492"/>
    </location>
</feature>
<dbReference type="FunFam" id="3.90.1410.10:FF:000038">
    <property type="entry name" value="Uncharacterized protein"/>
    <property type="match status" value="1"/>
</dbReference>
<sequence>MLFDQKKTDEIKLNPRYQNLLKWGLDNGVIIKDVDLPAAFGELTGVVATKDIPANTAIICVPQTLIISQEKCKQSSLSIVYDKHPELFDENEISDAEFNILIFYLFNEKKKGEQSFYHPYIQAIQSNNTLIDWTKEELRYIEDPIILDEFAIVRDDLNDLWNQAKDIFNEFISIFGDIRPTDKQDFYWAAQSVMSRCFGWSLKSTSMIPIADFLNHSNKACTHYLVHSKIEKLEQERLQAKKNRRNEQNYDSDLENLENMEDSFIRLLEEQYKFKGNKINLSILKIQQDESQIKQYEDQKQSYILQHQHYLTENQLKDIDNLDNLSNVDKRAMINWINYEQMIQNPDVNLWDLGFLTSSDSEDNDSDEEVEIARNKQFESVKIKELTDWKMKFEEKKKQRKGNSLQDINIEQQKIELNQESNNEYSNGDLQSQIDSESILTICLNNEKKNLVTIKGLPPQQIQAMKQRQQQMMENNKQKQQLQSYIQEQQQIQDEESESDSSEESKWDWLEENDKDAYFCITTTEPIKKGEQVTVSYGRRTNRFLLSWYGFTLAENKYSSFNFRLWLNTEISKEKMQSQKQIFDTITINKLICSEEWDTGTIKYNGYEIPISSITKEFRIKKNKLNMDLLMYLRLYLMLYQVQEKDVLITIPVSIDYEVFVMQFCIQLLQHYLNSYSQGLDQDIKELDTQISFSRRFAIHINRERKEILINQIMILLEAIIILKKYKENNDLKQTYIQEIHNNVYQKMEILRGLKKIVKFVILPYKNALPIKFNLQIGANMVGNTQEHEVCINNKQIVNNHCCVVLNEDEIELIVLDGPVFYKNADGEFEQLAKNSVLSLNIESADFLIRLGQTIEAKVQVLDVTQNPSHTKQQPQKEILKEPQQESKQFNLQERLSTIEVKVVESLYTSPQSELQYFKSIQEQEQINIDLKQDEDINSVSFNQQQENNNKQKEQIDKIEQIKKNESNQRTDLFQFNDYEQQTEMLSHGTPDFNKNSNDKKGIVNKTKQKKKQSTLDYLIMPQRKDRESSPKKKSHHKLMKEIKKESNRMSQRKCSRWKFYIAFSGFHPSREEQQFLLIQNIQICLEDYTFNMLIMEDNVQLRSIKLLIALAKGIPIISRDWLTRSINQYEILDHNQYQVKFSNEFCKEYNFDFKQYQKRLQKCKEAKILPLEGVTIFVPKRMSYHIEHFELEFLVESLGGKFVHQIHDDDGKAQIYMLIPKDQTKIIGYDQYQQSPIECLFKSALKYKNLL</sequence>
<organism evidence="4 5">
    <name type="scientific">Paramecium primaurelia</name>
    <dbReference type="NCBI Taxonomy" id="5886"/>
    <lineage>
        <taxon>Eukaryota</taxon>
        <taxon>Sar</taxon>
        <taxon>Alveolata</taxon>
        <taxon>Ciliophora</taxon>
        <taxon>Intramacronucleata</taxon>
        <taxon>Oligohymenophorea</taxon>
        <taxon>Peniculida</taxon>
        <taxon>Parameciidae</taxon>
        <taxon>Paramecium</taxon>
    </lineage>
</organism>
<feature type="coiled-coil region" evidence="1">
    <location>
        <begin position="942"/>
        <end position="969"/>
    </location>
</feature>
<dbReference type="InterPro" id="IPR001357">
    <property type="entry name" value="BRCT_dom"/>
</dbReference>
<dbReference type="Pfam" id="PF00856">
    <property type="entry name" value="SET"/>
    <property type="match status" value="1"/>
</dbReference>
<feature type="region of interest" description="Disordered" evidence="2">
    <location>
        <begin position="463"/>
        <end position="507"/>
    </location>
</feature>
<proteinExistence type="predicted"/>
<dbReference type="Proteomes" id="UP000688137">
    <property type="component" value="Unassembled WGS sequence"/>
</dbReference>
<evidence type="ECO:0000259" key="3">
    <source>
        <dbReference type="PROSITE" id="PS50172"/>
    </source>
</evidence>
<dbReference type="InterPro" id="IPR015353">
    <property type="entry name" value="Rubisco_LSMT_subst-bd"/>
</dbReference>
<feature type="compositionally biased region" description="Polar residues" evidence="2">
    <location>
        <begin position="866"/>
        <end position="876"/>
    </location>
</feature>
<evidence type="ECO:0000313" key="4">
    <source>
        <dbReference type="EMBL" id="CAD8068026.1"/>
    </source>
</evidence>
<feature type="domain" description="BRCT" evidence="3">
    <location>
        <begin position="1092"/>
        <end position="1140"/>
    </location>
</feature>
<reference evidence="4" key="1">
    <citation type="submission" date="2021-01" db="EMBL/GenBank/DDBJ databases">
        <authorList>
            <consortium name="Genoscope - CEA"/>
            <person name="William W."/>
        </authorList>
    </citation>
    <scope>NUCLEOTIDE SEQUENCE</scope>
</reference>